<comment type="caution">
    <text evidence="4">The sequence shown here is derived from an EMBL/GenBank/DDBJ whole genome shotgun (WGS) entry which is preliminary data.</text>
</comment>
<keyword evidence="4" id="KW-0347">Helicase</keyword>
<dbReference type="AlphaFoldDB" id="A0A415FA67"/>
<dbReference type="GO" id="GO:0004386">
    <property type="term" value="F:helicase activity"/>
    <property type="evidence" value="ECO:0007669"/>
    <property type="project" value="UniProtKB-KW"/>
</dbReference>
<dbReference type="InterPro" id="IPR027417">
    <property type="entry name" value="P-loop_NTPase"/>
</dbReference>
<dbReference type="Gene3D" id="3.40.50.10810">
    <property type="entry name" value="Tandem AAA-ATPase domain"/>
    <property type="match status" value="1"/>
</dbReference>
<keyword evidence="4" id="KW-0547">Nucleotide-binding</keyword>
<dbReference type="SMART" id="SM00487">
    <property type="entry name" value="DEXDc"/>
    <property type="match status" value="1"/>
</dbReference>
<sequence>MKKLVQKTHYDYSAKLEAFPYQHEAFNEIKDKDYAAIFHEQGLGKTKIAIDLLLYWLQNREIDTVLIVTKKTLVKNWVEEFGIHTNLHPKVLDNNKRANFFVFNSRAEVVITNFETVSGENERMALFLKTRNVAIIIDESTKIKNPESKLTQDFFALAPLFKIRVIMTGTPVANRPYDLWAQIFFLDKGESLGTDFSAFKLETNLTNSLGHNDKKRTLFEDCVSHIFEKIKSFSVRETKNSGIISLPSKKYVTCYSDFEDEQRRMYEEVQKEMTTTIHRGDSSILDESQDSLKRLLRLVQVASNPRLLDDHYDSISGKEQILDDLIHDIIQRNEKVIVWSSFTENIDLFCRKYKQYGAVKITGKMAVEDRGRSVDSFKHGEAKILFATPQSAKEGLTLTVANNCVFYDRGFNLDDYLQAQDRIHRISQKKQCNIYNLLIIDSIDVWIDKLLKAKQNAAFLAQGDITLKEYQDVADYSFGDMVKQILNLEKDKVNGKDKYSK</sequence>
<organism evidence="4 5">
    <name type="scientific">Segatella copri</name>
    <dbReference type="NCBI Taxonomy" id="165179"/>
    <lineage>
        <taxon>Bacteria</taxon>
        <taxon>Pseudomonadati</taxon>
        <taxon>Bacteroidota</taxon>
        <taxon>Bacteroidia</taxon>
        <taxon>Bacteroidales</taxon>
        <taxon>Prevotellaceae</taxon>
        <taxon>Segatella</taxon>
    </lineage>
</organism>
<dbReference type="PROSITE" id="PS51194">
    <property type="entry name" value="HELICASE_CTER"/>
    <property type="match status" value="1"/>
</dbReference>
<reference evidence="4 5" key="1">
    <citation type="submission" date="2018-08" db="EMBL/GenBank/DDBJ databases">
        <title>A genome reference for cultivated species of the human gut microbiota.</title>
        <authorList>
            <person name="Zou Y."/>
            <person name="Xue W."/>
            <person name="Luo G."/>
        </authorList>
    </citation>
    <scope>NUCLEOTIDE SEQUENCE [LARGE SCALE GENOMIC DNA]</scope>
    <source>
        <strain evidence="4 5">AF46-2NS</strain>
    </source>
</reference>
<evidence type="ECO:0000256" key="1">
    <source>
        <dbReference type="ARBA" id="ARBA00022801"/>
    </source>
</evidence>
<dbReference type="Pfam" id="PF00176">
    <property type="entry name" value="SNF2-rel_dom"/>
    <property type="match status" value="1"/>
</dbReference>
<accession>A0A415FA67</accession>
<dbReference type="Gene3D" id="3.40.50.300">
    <property type="entry name" value="P-loop containing nucleotide triphosphate hydrolases"/>
    <property type="match status" value="1"/>
</dbReference>
<dbReference type="InterPro" id="IPR038718">
    <property type="entry name" value="SNF2-like_sf"/>
</dbReference>
<feature type="domain" description="Helicase C-terminal" evidence="3">
    <location>
        <begin position="321"/>
        <end position="466"/>
    </location>
</feature>
<dbReference type="PANTHER" id="PTHR10799">
    <property type="entry name" value="SNF2/RAD54 HELICASE FAMILY"/>
    <property type="match status" value="1"/>
</dbReference>
<dbReference type="CDD" id="cd18793">
    <property type="entry name" value="SF2_C_SNF"/>
    <property type="match status" value="1"/>
</dbReference>
<feature type="domain" description="Helicase ATP-binding" evidence="2">
    <location>
        <begin position="26"/>
        <end position="189"/>
    </location>
</feature>
<evidence type="ECO:0000259" key="2">
    <source>
        <dbReference type="PROSITE" id="PS51192"/>
    </source>
</evidence>
<dbReference type="SMART" id="SM00490">
    <property type="entry name" value="HELICc"/>
    <property type="match status" value="1"/>
</dbReference>
<dbReference type="InterPro" id="IPR001650">
    <property type="entry name" value="Helicase_C-like"/>
</dbReference>
<keyword evidence="4" id="KW-0067">ATP-binding</keyword>
<dbReference type="InterPro" id="IPR014001">
    <property type="entry name" value="Helicase_ATP-bd"/>
</dbReference>
<proteinExistence type="predicted"/>
<gene>
    <name evidence="4" type="ORF">DW079_00480</name>
</gene>
<dbReference type="GO" id="GO:0005524">
    <property type="term" value="F:ATP binding"/>
    <property type="evidence" value="ECO:0007669"/>
    <property type="project" value="InterPro"/>
</dbReference>
<evidence type="ECO:0000259" key="3">
    <source>
        <dbReference type="PROSITE" id="PS51194"/>
    </source>
</evidence>
<dbReference type="GO" id="GO:0016787">
    <property type="term" value="F:hydrolase activity"/>
    <property type="evidence" value="ECO:0007669"/>
    <property type="project" value="UniProtKB-KW"/>
</dbReference>
<dbReference type="Pfam" id="PF00271">
    <property type="entry name" value="Helicase_C"/>
    <property type="match status" value="1"/>
</dbReference>
<dbReference type="PROSITE" id="PS51192">
    <property type="entry name" value="HELICASE_ATP_BIND_1"/>
    <property type="match status" value="1"/>
</dbReference>
<protein>
    <submittedName>
        <fullName evidence="4">ATP-dependent helicase</fullName>
    </submittedName>
</protein>
<name>A0A415FA67_9BACT</name>
<dbReference type="Proteomes" id="UP000286211">
    <property type="component" value="Unassembled WGS sequence"/>
</dbReference>
<evidence type="ECO:0000313" key="4">
    <source>
        <dbReference type="EMBL" id="RHK13184.1"/>
    </source>
</evidence>
<dbReference type="InterPro" id="IPR049730">
    <property type="entry name" value="SNF2/RAD54-like_C"/>
</dbReference>
<dbReference type="InterPro" id="IPR000330">
    <property type="entry name" value="SNF2_N"/>
</dbReference>
<keyword evidence="1" id="KW-0378">Hydrolase</keyword>
<dbReference type="SUPFAM" id="SSF52540">
    <property type="entry name" value="P-loop containing nucleoside triphosphate hydrolases"/>
    <property type="match status" value="2"/>
</dbReference>
<evidence type="ECO:0000313" key="5">
    <source>
        <dbReference type="Proteomes" id="UP000286211"/>
    </source>
</evidence>
<dbReference type="EMBL" id="QRNB01000001">
    <property type="protein sequence ID" value="RHK13184.1"/>
    <property type="molecule type" value="Genomic_DNA"/>
</dbReference>